<evidence type="ECO:0000313" key="1">
    <source>
        <dbReference type="EMBL" id="TYP77535.1"/>
    </source>
</evidence>
<proteinExistence type="predicted"/>
<keyword evidence="2" id="KW-1185">Reference proteome</keyword>
<evidence type="ECO:0008006" key="3">
    <source>
        <dbReference type="Google" id="ProtNLM"/>
    </source>
</evidence>
<protein>
    <recommendedName>
        <fullName evidence="3">DUF2332 domain-containing protein</fullName>
    </recommendedName>
</protein>
<dbReference type="PIRSF" id="PIRSF012608">
    <property type="entry name" value="UCP012608"/>
    <property type="match status" value="1"/>
</dbReference>
<dbReference type="AlphaFoldDB" id="A0A5S5CDR8"/>
<sequence>MGITETFRLAEQFKTFAVAECRGISPLYETLSLHLAEDEELLRIAASARAGQPIPNLMFGAVHALLMQGAVHELREYYPSLTPIARPEALAFPCFRDFCRRHAQELVALLESRRVQTNEVGRCAYLYPAFCEIYAIASRPLTLVEIGTSAGLQLLWDRYAYRYNGVDAYGSPASLVRLDSEIRGKRQPSLRKLSPPVAARIGIDLHVNDLGREEDALWLKALIWPEHHDRRTRLDSAAKLVHACRPDLVEGDALALLAGLVSAMPKEAAVCVFHTHVANQFSYVEKNQLMAQLDQIGMSRDIFHLYNNMQDPLLHLDYWQKGRRQRSLVLAETDGHGRWFRWLLGSS</sequence>
<dbReference type="Pfam" id="PF10094">
    <property type="entry name" value="DUF2332"/>
    <property type="match status" value="1"/>
</dbReference>
<comment type="caution">
    <text evidence="1">The sequence shown here is derived from an EMBL/GenBank/DDBJ whole genome shotgun (WGS) entry which is preliminary data.</text>
</comment>
<accession>A0A5S5CDR8</accession>
<gene>
    <name evidence="1" type="ORF">BCM02_10295</name>
</gene>
<dbReference type="Proteomes" id="UP000323257">
    <property type="component" value="Unassembled WGS sequence"/>
</dbReference>
<evidence type="ECO:0000313" key="2">
    <source>
        <dbReference type="Proteomes" id="UP000323257"/>
    </source>
</evidence>
<name>A0A5S5CDR8_9BACL</name>
<organism evidence="1 2">
    <name type="scientific">Paenibacillus methanolicus</name>
    <dbReference type="NCBI Taxonomy" id="582686"/>
    <lineage>
        <taxon>Bacteria</taxon>
        <taxon>Bacillati</taxon>
        <taxon>Bacillota</taxon>
        <taxon>Bacilli</taxon>
        <taxon>Bacillales</taxon>
        <taxon>Paenibacillaceae</taxon>
        <taxon>Paenibacillus</taxon>
    </lineage>
</organism>
<reference evidence="1 2" key="1">
    <citation type="submission" date="2019-07" db="EMBL/GenBank/DDBJ databases">
        <title>Genomic Encyclopedia of Type Strains, Phase III (KMG-III): the genomes of soil and plant-associated and newly described type strains.</title>
        <authorList>
            <person name="Whitman W."/>
        </authorList>
    </citation>
    <scope>NUCLEOTIDE SEQUENCE [LARGE SCALE GENOMIC DNA]</scope>
    <source>
        <strain evidence="1 2">BL24</strain>
    </source>
</reference>
<dbReference type="EMBL" id="VNHS01000002">
    <property type="protein sequence ID" value="TYP77535.1"/>
    <property type="molecule type" value="Genomic_DNA"/>
</dbReference>
<dbReference type="InterPro" id="IPR011200">
    <property type="entry name" value="UCP012608"/>
</dbReference>